<gene>
    <name evidence="1" type="ORF">COCHEDRAFT_1111026</name>
</gene>
<dbReference type="OrthoDB" id="3682358at2759"/>
<organism evidence="1 2">
    <name type="scientific">Cochliobolus heterostrophus (strain C5 / ATCC 48332 / race O)</name>
    <name type="common">Southern corn leaf blight fungus</name>
    <name type="synonym">Bipolaris maydis</name>
    <dbReference type="NCBI Taxonomy" id="701091"/>
    <lineage>
        <taxon>Eukaryota</taxon>
        <taxon>Fungi</taxon>
        <taxon>Dikarya</taxon>
        <taxon>Ascomycota</taxon>
        <taxon>Pezizomycotina</taxon>
        <taxon>Dothideomycetes</taxon>
        <taxon>Pleosporomycetidae</taxon>
        <taxon>Pleosporales</taxon>
        <taxon>Pleosporineae</taxon>
        <taxon>Pleosporaceae</taxon>
        <taxon>Bipolaris</taxon>
    </lineage>
</organism>
<keyword evidence="2" id="KW-1185">Reference proteome</keyword>
<proteinExistence type="predicted"/>
<protein>
    <submittedName>
        <fullName evidence="1">Uncharacterized protein</fullName>
    </submittedName>
</protein>
<reference evidence="2" key="2">
    <citation type="journal article" date="2013" name="PLoS Genet.">
        <title>Comparative genome structure, secondary metabolite, and effector coding capacity across Cochliobolus pathogens.</title>
        <authorList>
            <person name="Condon B.J."/>
            <person name="Leng Y."/>
            <person name="Wu D."/>
            <person name="Bushley K.E."/>
            <person name="Ohm R.A."/>
            <person name="Otillar R."/>
            <person name="Martin J."/>
            <person name="Schackwitz W."/>
            <person name="Grimwood J."/>
            <person name="MohdZainudin N."/>
            <person name="Xue C."/>
            <person name="Wang R."/>
            <person name="Manning V.A."/>
            <person name="Dhillon B."/>
            <person name="Tu Z.J."/>
            <person name="Steffenson B.J."/>
            <person name="Salamov A."/>
            <person name="Sun H."/>
            <person name="Lowry S."/>
            <person name="LaButti K."/>
            <person name="Han J."/>
            <person name="Copeland A."/>
            <person name="Lindquist E."/>
            <person name="Barry K."/>
            <person name="Schmutz J."/>
            <person name="Baker S.E."/>
            <person name="Ciuffetti L.M."/>
            <person name="Grigoriev I.V."/>
            <person name="Zhong S."/>
            <person name="Turgeon B.G."/>
        </authorList>
    </citation>
    <scope>NUCLEOTIDE SEQUENCE [LARGE SCALE GENOMIC DNA]</scope>
    <source>
        <strain evidence="2">C5 / ATCC 48332 / race O</strain>
    </source>
</reference>
<dbReference type="HOGENOM" id="CLU_1948618_0_0_1"/>
<sequence length="129" mass="13630">MVRRSPTHALRTCTSFFTSATSPSWPGPTRPTTIKLLCLATLLAATQLGLCAALAHKLLAMRLEVECWEVDDEHAGEGGSAGLDMLSLVPKTRKLPVTFVNLDRLEGRGGSEGAMWLSLGKPGGAGGKL</sequence>
<evidence type="ECO:0000313" key="2">
    <source>
        <dbReference type="Proteomes" id="UP000016936"/>
    </source>
</evidence>
<dbReference type="Proteomes" id="UP000016936">
    <property type="component" value="Unassembled WGS sequence"/>
</dbReference>
<accession>M2UJL8</accession>
<dbReference type="AlphaFoldDB" id="M2UJL8"/>
<reference evidence="1 2" key="1">
    <citation type="journal article" date="2012" name="PLoS Pathog.">
        <title>Diverse lifestyles and strategies of plant pathogenesis encoded in the genomes of eighteen Dothideomycetes fungi.</title>
        <authorList>
            <person name="Ohm R.A."/>
            <person name="Feau N."/>
            <person name="Henrissat B."/>
            <person name="Schoch C.L."/>
            <person name="Horwitz B.A."/>
            <person name="Barry K.W."/>
            <person name="Condon B.J."/>
            <person name="Copeland A.C."/>
            <person name="Dhillon B."/>
            <person name="Glaser F."/>
            <person name="Hesse C.N."/>
            <person name="Kosti I."/>
            <person name="LaButti K."/>
            <person name="Lindquist E.A."/>
            <person name="Lucas S."/>
            <person name="Salamov A.A."/>
            <person name="Bradshaw R.E."/>
            <person name="Ciuffetti L."/>
            <person name="Hamelin R.C."/>
            <person name="Kema G.H.J."/>
            <person name="Lawrence C."/>
            <person name="Scott J.A."/>
            <person name="Spatafora J.W."/>
            <person name="Turgeon B.G."/>
            <person name="de Wit P.J.G.M."/>
            <person name="Zhong S."/>
            <person name="Goodwin S.B."/>
            <person name="Grigoriev I.V."/>
        </authorList>
    </citation>
    <scope>NUCLEOTIDE SEQUENCE [LARGE SCALE GENOMIC DNA]</scope>
    <source>
        <strain evidence="2">C5 / ATCC 48332 / race O</strain>
    </source>
</reference>
<name>M2UJL8_COCH5</name>
<evidence type="ECO:0000313" key="1">
    <source>
        <dbReference type="EMBL" id="EMD88193.1"/>
    </source>
</evidence>
<dbReference type="EMBL" id="KB445581">
    <property type="protein sequence ID" value="EMD88193.1"/>
    <property type="molecule type" value="Genomic_DNA"/>
</dbReference>